<sequence>MSPKPMPFPGFTALNDQIFVRDGEELAEGATRPTDHPRVVIIYSWGDAIPKHVVKYTDGYRKLYPHAKQIAILSPILKAITQSVEQRADSMRLVIDAAYPPESVGAPDEDAVLSHGMSNTGAINYASALKAYHDKYNKPMPHRLAVWDSTPGSPYMTWETLKRWANAAAMAVAPFVPLPYVVTQTIVGFLLAVHRGYQLMVGSEPAPVFSSKVANDTEFVPETLRRLYLYSKDDRIIAYHEVEENIAIAQEKGFMHNAVTFEGSDHVGHMRMFPERYWGAIQASWKEVA</sequence>
<keyword evidence="2" id="KW-1185">Reference proteome</keyword>
<dbReference type="EMBL" id="VUJX02000002">
    <property type="protein sequence ID" value="KAL0941379.1"/>
    <property type="molecule type" value="Genomic_DNA"/>
</dbReference>
<name>A0ACC3ZBB4_COLTU</name>
<protein>
    <submittedName>
        <fullName evidence="1">Paxu protein</fullName>
    </submittedName>
</protein>
<organism evidence="1 2">
    <name type="scientific">Colletotrichum truncatum</name>
    <name type="common">Anthracnose fungus</name>
    <name type="synonym">Colletotrichum capsici</name>
    <dbReference type="NCBI Taxonomy" id="5467"/>
    <lineage>
        <taxon>Eukaryota</taxon>
        <taxon>Fungi</taxon>
        <taxon>Dikarya</taxon>
        <taxon>Ascomycota</taxon>
        <taxon>Pezizomycotina</taxon>
        <taxon>Sordariomycetes</taxon>
        <taxon>Hypocreomycetidae</taxon>
        <taxon>Glomerellales</taxon>
        <taxon>Glomerellaceae</taxon>
        <taxon>Colletotrichum</taxon>
        <taxon>Colletotrichum truncatum species complex</taxon>
    </lineage>
</organism>
<gene>
    <name evidence="1" type="ORF">CTRU02_204142</name>
</gene>
<dbReference type="Proteomes" id="UP000805649">
    <property type="component" value="Unassembled WGS sequence"/>
</dbReference>
<proteinExistence type="predicted"/>
<evidence type="ECO:0000313" key="2">
    <source>
        <dbReference type="Proteomes" id="UP000805649"/>
    </source>
</evidence>
<evidence type="ECO:0000313" key="1">
    <source>
        <dbReference type="EMBL" id="KAL0941379.1"/>
    </source>
</evidence>
<reference evidence="1 2" key="1">
    <citation type="journal article" date="2020" name="Phytopathology">
        <title>Genome Sequence Resources of Colletotrichum truncatum, C. plurivorum, C. musicola, and C. sojae: Four Species Pathogenic to Soybean (Glycine max).</title>
        <authorList>
            <person name="Rogerio F."/>
            <person name="Boufleur T.R."/>
            <person name="Ciampi-Guillardi M."/>
            <person name="Sukno S.A."/>
            <person name="Thon M.R."/>
            <person name="Massola Junior N.S."/>
            <person name="Baroncelli R."/>
        </authorList>
    </citation>
    <scope>NUCLEOTIDE SEQUENCE [LARGE SCALE GENOMIC DNA]</scope>
    <source>
        <strain evidence="1 2">CMES1059</strain>
    </source>
</reference>
<comment type="caution">
    <text evidence="1">The sequence shown here is derived from an EMBL/GenBank/DDBJ whole genome shotgun (WGS) entry which is preliminary data.</text>
</comment>
<accession>A0ACC3ZBB4</accession>